<feature type="compositionally biased region" description="Low complexity" evidence="1">
    <location>
        <begin position="133"/>
        <end position="168"/>
    </location>
</feature>
<evidence type="ECO:0000256" key="1">
    <source>
        <dbReference type="SAM" id="MobiDB-lite"/>
    </source>
</evidence>
<dbReference type="Proteomes" id="UP000077266">
    <property type="component" value="Unassembled WGS sequence"/>
</dbReference>
<feature type="chain" id="PRO_5007856036" description="Fibronectin type-III domain-containing protein" evidence="2">
    <location>
        <begin position="19"/>
        <end position="192"/>
    </location>
</feature>
<keyword evidence="4" id="KW-1185">Reference proteome</keyword>
<sequence>MLVSLALFLVGSILRVHAIQANTPGLNTLVECQPAQLSWGDSEGPVQILVYPGGVSSGTPLETLPTVSSGSTVTWLVDLPAGVEYTLGMRDLATGETSFTAPAFVSPNPQGDTSCEGKNGSGQQSSLPVGSETASSTPPAGTSGSTTQPPASGSSAGSTVTTQSTTTPGNGGFPSGPDASQSSTASTDDNNP</sequence>
<evidence type="ECO:0000313" key="4">
    <source>
        <dbReference type="Proteomes" id="UP000077266"/>
    </source>
</evidence>
<evidence type="ECO:0008006" key="5">
    <source>
        <dbReference type="Google" id="ProtNLM"/>
    </source>
</evidence>
<dbReference type="AlphaFoldDB" id="A0A165CHS0"/>
<evidence type="ECO:0000256" key="2">
    <source>
        <dbReference type="SAM" id="SignalP"/>
    </source>
</evidence>
<keyword evidence="2" id="KW-0732">Signal</keyword>
<dbReference type="OrthoDB" id="3362246at2759"/>
<gene>
    <name evidence="3" type="ORF">EXIGLDRAFT_341782</name>
</gene>
<accession>A0A165CHS0</accession>
<proteinExistence type="predicted"/>
<reference evidence="3 4" key="1">
    <citation type="journal article" date="2016" name="Mol. Biol. Evol.">
        <title>Comparative Genomics of Early-Diverging Mushroom-Forming Fungi Provides Insights into the Origins of Lignocellulose Decay Capabilities.</title>
        <authorList>
            <person name="Nagy L.G."/>
            <person name="Riley R."/>
            <person name="Tritt A."/>
            <person name="Adam C."/>
            <person name="Daum C."/>
            <person name="Floudas D."/>
            <person name="Sun H."/>
            <person name="Yadav J.S."/>
            <person name="Pangilinan J."/>
            <person name="Larsson K.H."/>
            <person name="Matsuura K."/>
            <person name="Barry K."/>
            <person name="Labutti K."/>
            <person name="Kuo R."/>
            <person name="Ohm R.A."/>
            <person name="Bhattacharya S.S."/>
            <person name="Shirouzu T."/>
            <person name="Yoshinaga Y."/>
            <person name="Martin F.M."/>
            <person name="Grigoriev I.V."/>
            <person name="Hibbett D.S."/>
        </authorList>
    </citation>
    <scope>NUCLEOTIDE SEQUENCE [LARGE SCALE GENOMIC DNA]</scope>
    <source>
        <strain evidence="3 4">HHB12029</strain>
    </source>
</reference>
<feature type="signal peptide" evidence="2">
    <location>
        <begin position="1"/>
        <end position="18"/>
    </location>
</feature>
<organism evidence="3 4">
    <name type="scientific">Exidia glandulosa HHB12029</name>
    <dbReference type="NCBI Taxonomy" id="1314781"/>
    <lineage>
        <taxon>Eukaryota</taxon>
        <taxon>Fungi</taxon>
        <taxon>Dikarya</taxon>
        <taxon>Basidiomycota</taxon>
        <taxon>Agaricomycotina</taxon>
        <taxon>Agaricomycetes</taxon>
        <taxon>Auriculariales</taxon>
        <taxon>Exidiaceae</taxon>
        <taxon>Exidia</taxon>
    </lineage>
</organism>
<evidence type="ECO:0000313" key="3">
    <source>
        <dbReference type="EMBL" id="KZV82488.1"/>
    </source>
</evidence>
<dbReference type="InParanoid" id="A0A165CHS0"/>
<name>A0A165CHS0_EXIGL</name>
<dbReference type="EMBL" id="KV426320">
    <property type="protein sequence ID" value="KZV82488.1"/>
    <property type="molecule type" value="Genomic_DNA"/>
</dbReference>
<dbReference type="STRING" id="1314781.A0A165CHS0"/>
<feature type="region of interest" description="Disordered" evidence="1">
    <location>
        <begin position="100"/>
        <end position="192"/>
    </location>
</feature>
<protein>
    <recommendedName>
        <fullName evidence="5">Fibronectin type-III domain-containing protein</fullName>
    </recommendedName>
</protein>
<feature type="compositionally biased region" description="Low complexity" evidence="1">
    <location>
        <begin position="178"/>
        <end position="192"/>
    </location>
</feature>